<comment type="caution">
    <text evidence="2">The sequence shown here is derived from an EMBL/GenBank/DDBJ whole genome shotgun (WGS) entry which is preliminary data.</text>
</comment>
<accession>A0A918Q7G8</accession>
<evidence type="ECO:0000313" key="3">
    <source>
        <dbReference type="Proteomes" id="UP000630936"/>
    </source>
</evidence>
<proteinExistence type="predicted"/>
<name>A0A918Q7G8_9ACTN</name>
<keyword evidence="3" id="KW-1185">Reference proteome</keyword>
<feature type="region of interest" description="Disordered" evidence="1">
    <location>
        <begin position="1"/>
        <end position="28"/>
    </location>
</feature>
<protein>
    <submittedName>
        <fullName evidence="2">Uncharacterized protein</fullName>
    </submittedName>
</protein>
<feature type="compositionally biased region" description="Basic and acidic residues" evidence="1">
    <location>
        <begin position="106"/>
        <end position="118"/>
    </location>
</feature>
<evidence type="ECO:0000256" key="1">
    <source>
        <dbReference type="SAM" id="MobiDB-lite"/>
    </source>
</evidence>
<dbReference type="EMBL" id="BMWG01000008">
    <property type="protein sequence ID" value="GGZ35017.1"/>
    <property type="molecule type" value="Genomic_DNA"/>
</dbReference>
<gene>
    <name evidence="2" type="ORF">GCM10010387_31330</name>
</gene>
<organism evidence="2 3">
    <name type="scientific">Streptomyces inusitatus</name>
    <dbReference type="NCBI Taxonomy" id="68221"/>
    <lineage>
        <taxon>Bacteria</taxon>
        <taxon>Bacillati</taxon>
        <taxon>Actinomycetota</taxon>
        <taxon>Actinomycetes</taxon>
        <taxon>Kitasatosporales</taxon>
        <taxon>Streptomycetaceae</taxon>
        <taxon>Streptomyces</taxon>
    </lineage>
</organism>
<sequence>MRLRALKGMREGGSRASMESGGPLHRPTPVTTALVVYVSSTAAERAGAALEPGDRNRFPLRRDRTAARPKQCRWRPLTAVDTGTDGRKRPYGADEGLTEGIPGDISGKDIEVPDRDEIADTQGIRG</sequence>
<feature type="region of interest" description="Disordered" evidence="1">
    <location>
        <begin position="76"/>
        <end position="126"/>
    </location>
</feature>
<reference evidence="2" key="1">
    <citation type="journal article" date="2014" name="Int. J. Syst. Evol. Microbiol.">
        <title>Complete genome sequence of Corynebacterium casei LMG S-19264T (=DSM 44701T), isolated from a smear-ripened cheese.</title>
        <authorList>
            <consortium name="US DOE Joint Genome Institute (JGI-PGF)"/>
            <person name="Walter F."/>
            <person name="Albersmeier A."/>
            <person name="Kalinowski J."/>
            <person name="Ruckert C."/>
        </authorList>
    </citation>
    <scope>NUCLEOTIDE SEQUENCE</scope>
    <source>
        <strain evidence="2">JCM 4988</strain>
    </source>
</reference>
<reference evidence="2" key="2">
    <citation type="submission" date="2020-09" db="EMBL/GenBank/DDBJ databases">
        <authorList>
            <person name="Sun Q."/>
            <person name="Ohkuma M."/>
        </authorList>
    </citation>
    <scope>NUCLEOTIDE SEQUENCE</scope>
    <source>
        <strain evidence="2">JCM 4988</strain>
    </source>
</reference>
<evidence type="ECO:0000313" key="2">
    <source>
        <dbReference type="EMBL" id="GGZ35017.1"/>
    </source>
</evidence>
<dbReference type="AlphaFoldDB" id="A0A918Q7G8"/>
<dbReference type="Proteomes" id="UP000630936">
    <property type="component" value="Unassembled WGS sequence"/>
</dbReference>